<organism evidence="2 3">
    <name type="scientific">Ramazzottius varieornatus</name>
    <name type="common">Water bear</name>
    <name type="synonym">Tardigrade</name>
    <dbReference type="NCBI Taxonomy" id="947166"/>
    <lineage>
        <taxon>Eukaryota</taxon>
        <taxon>Metazoa</taxon>
        <taxon>Ecdysozoa</taxon>
        <taxon>Tardigrada</taxon>
        <taxon>Eutardigrada</taxon>
        <taxon>Parachela</taxon>
        <taxon>Hypsibioidea</taxon>
        <taxon>Ramazzottiidae</taxon>
        <taxon>Ramazzottius</taxon>
    </lineage>
</organism>
<evidence type="ECO:0000313" key="2">
    <source>
        <dbReference type="EMBL" id="GAV04559.1"/>
    </source>
</evidence>
<keyword evidence="3" id="KW-1185">Reference proteome</keyword>
<dbReference type="Proteomes" id="UP000186922">
    <property type="component" value="Unassembled WGS sequence"/>
</dbReference>
<evidence type="ECO:0000313" key="3">
    <source>
        <dbReference type="Proteomes" id="UP000186922"/>
    </source>
</evidence>
<keyword evidence="1" id="KW-1133">Transmembrane helix</keyword>
<evidence type="ECO:0000256" key="1">
    <source>
        <dbReference type="SAM" id="Phobius"/>
    </source>
</evidence>
<feature type="transmembrane region" description="Helical" evidence="1">
    <location>
        <begin position="60"/>
        <end position="84"/>
    </location>
</feature>
<name>A0A1D1W106_RAMVA</name>
<protein>
    <submittedName>
        <fullName evidence="2">Uncharacterized protein</fullName>
    </submittedName>
</protein>
<dbReference type="AlphaFoldDB" id="A0A1D1W106"/>
<keyword evidence="1" id="KW-0812">Transmembrane</keyword>
<sequence>MEFFELITHFARADVTLQTAAMVLVFLLNRNQVYHLVFAMTALLKGMLPEKQLNRIRKTSCVFAFGWIGLWQCMHLIGYVAYIWDDLRCWEYLIRPTYFLSTGNNMPTYLDYLITGSSKLLDTNTELTAQCFYFRLVYWMGTGYQDTQQRLERALQIGDENAQMDMV</sequence>
<reference evidence="2 3" key="1">
    <citation type="journal article" date="2016" name="Nat. Commun.">
        <title>Extremotolerant tardigrade genome and improved radiotolerance of human cultured cells by tardigrade-unique protein.</title>
        <authorList>
            <person name="Hashimoto T."/>
            <person name="Horikawa D.D."/>
            <person name="Saito Y."/>
            <person name="Kuwahara H."/>
            <person name="Kozuka-Hata H."/>
            <person name="Shin-I T."/>
            <person name="Minakuchi Y."/>
            <person name="Ohishi K."/>
            <person name="Motoyama A."/>
            <person name="Aizu T."/>
            <person name="Enomoto A."/>
            <person name="Kondo K."/>
            <person name="Tanaka S."/>
            <person name="Hara Y."/>
            <person name="Koshikawa S."/>
            <person name="Sagara H."/>
            <person name="Miura T."/>
            <person name="Yokobori S."/>
            <person name="Miyagawa K."/>
            <person name="Suzuki Y."/>
            <person name="Kubo T."/>
            <person name="Oyama M."/>
            <person name="Kohara Y."/>
            <person name="Fujiyama A."/>
            <person name="Arakawa K."/>
            <person name="Katayama T."/>
            <person name="Toyoda A."/>
            <person name="Kunieda T."/>
        </authorList>
    </citation>
    <scope>NUCLEOTIDE SEQUENCE [LARGE SCALE GENOMIC DNA]</scope>
    <source>
        <strain evidence="2 3">YOKOZUNA-1</strain>
    </source>
</reference>
<gene>
    <name evidence="2" type="primary">RvY_14826-1</name>
    <name evidence="2" type="synonym">RvY_14826.1</name>
    <name evidence="2" type="ORF">RvY_14826</name>
</gene>
<accession>A0A1D1W106</accession>
<proteinExistence type="predicted"/>
<comment type="caution">
    <text evidence="2">The sequence shown here is derived from an EMBL/GenBank/DDBJ whole genome shotgun (WGS) entry which is preliminary data.</text>
</comment>
<dbReference type="EMBL" id="BDGG01000011">
    <property type="protein sequence ID" value="GAV04559.1"/>
    <property type="molecule type" value="Genomic_DNA"/>
</dbReference>
<keyword evidence="1" id="KW-0472">Membrane</keyword>